<feature type="domain" description="NADPH-dependent FMN reductase-like" evidence="1">
    <location>
        <begin position="7"/>
        <end position="144"/>
    </location>
</feature>
<dbReference type="InterPro" id="IPR029039">
    <property type="entry name" value="Flavoprotein-like_sf"/>
</dbReference>
<dbReference type="InterPro" id="IPR050712">
    <property type="entry name" value="NAD(P)H-dep_reductase"/>
</dbReference>
<evidence type="ECO:0000259" key="1">
    <source>
        <dbReference type="Pfam" id="PF03358"/>
    </source>
</evidence>
<gene>
    <name evidence="2" type="ORF">AGRA3207_004001</name>
</gene>
<dbReference type="PANTHER" id="PTHR30543:SF21">
    <property type="entry name" value="NAD(P)H-DEPENDENT FMN REDUCTASE LOT6"/>
    <property type="match status" value="1"/>
</dbReference>
<dbReference type="EMBL" id="CP059572">
    <property type="protein sequence ID" value="QXJ22921.1"/>
    <property type="molecule type" value="Genomic_DNA"/>
</dbReference>
<evidence type="ECO:0000313" key="2">
    <source>
        <dbReference type="EMBL" id="QXJ22921.1"/>
    </source>
</evidence>
<dbReference type="Gene3D" id="3.40.50.360">
    <property type="match status" value="1"/>
</dbReference>
<evidence type="ECO:0000313" key="3">
    <source>
        <dbReference type="Proteomes" id="UP001049518"/>
    </source>
</evidence>
<accession>A0ABX8QVX8</accession>
<dbReference type="PANTHER" id="PTHR30543">
    <property type="entry name" value="CHROMATE REDUCTASE"/>
    <property type="match status" value="1"/>
</dbReference>
<organism evidence="2 3">
    <name type="scientific">Actinomadura graeca</name>
    <dbReference type="NCBI Taxonomy" id="2750812"/>
    <lineage>
        <taxon>Bacteria</taxon>
        <taxon>Bacillati</taxon>
        <taxon>Actinomycetota</taxon>
        <taxon>Actinomycetes</taxon>
        <taxon>Streptosporangiales</taxon>
        <taxon>Thermomonosporaceae</taxon>
        <taxon>Actinomadura</taxon>
    </lineage>
</organism>
<reference evidence="2" key="1">
    <citation type="submission" date="2020-07" db="EMBL/GenBank/DDBJ databases">
        <authorList>
            <person name="Tarantini F.S."/>
            <person name="Hong K.W."/>
            <person name="Chan K.G."/>
        </authorList>
    </citation>
    <scope>NUCLEOTIDE SEQUENCE</scope>
    <source>
        <strain evidence="2">32-07</strain>
    </source>
</reference>
<protein>
    <submittedName>
        <fullName evidence="2">NAD(P)H-dependent oxidoreductase</fullName>
    </submittedName>
</protein>
<name>A0ABX8QVX8_9ACTN</name>
<dbReference type="InterPro" id="IPR005025">
    <property type="entry name" value="FMN_Rdtase-like_dom"/>
</dbReference>
<dbReference type="Proteomes" id="UP001049518">
    <property type="component" value="Chromosome"/>
</dbReference>
<dbReference type="RefSeq" id="WP_231328592.1">
    <property type="nucleotide sequence ID" value="NZ_CP059572.1"/>
</dbReference>
<sequence>MTENPLRIAIIIGSTRQGRFGPTVASWFAGEAARRDDMVVDVVDMAAAPPPSELGAAPSDGFADVTAALRSADGYVVVTCEYNHSFPGTLKNLIDTHFSEWRAKPVGFVSYGGLAGGLRSVEHLRSVFAELHAVTIRDTVSFHTPWNWFGEDGAPDDAEGAGAAAKGMLDQLNWWGHALREARTVRPYGS</sequence>
<keyword evidence="3" id="KW-1185">Reference proteome</keyword>
<proteinExistence type="predicted"/>
<dbReference type="Pfam" id="PF03358">
    <property type="entry name" value="FMN_red"/>
    <property type="match status" value="1"/>
</dbReference>
<dbReference type="SUPFAM" id="SSF52218">
    <property type="entry name" value="Flavoproteins"/>
    <property type="match status" value="1"/>
</dbReference>